<reference evidence="2 3" key="1">
    <citation type="journal article" date="2006" name="Proc. Natl. Acad. Sci. U.S.A.">
        <title>Genomic analysis of the uncultivated marine crenarchaeote Cenarchaeum symbiosum.</title>
        <authorList>
            <person name="Hallam S.J."/>
            <person name="Konstantinidis K.T."/>
            <person name="Putnam N."/>
            <person name="Schleper C."/>
            <person name="Watanabe Y."/>
            <person name="Sugahara J."/>
            <person name="Preston C."/>
            <person name="de la Torre J."/>
            <person name="Richardson P.M."/>
            <person name="DeLong E.F."/>
        </authorList>
    </citation>
    <scope>NUCLEOTIDE SEQUENCE [LARGE SCALE GENOMIC DNA]</scope>
    <source>
        <strain evidence="3">A</strain>
    </source>
</reference>
<name>A0RWZ9_CENSY</name>
<feature type="compositionally biased region" description="Gly residues" evidence="1">
    <location>
        <begin position="33"/>
        <end position="42"/>
    </location>
</feature>
<organism evidence="2 3">
    <name type="scientific">Cenarchaeum symbiosum (strain A)</name>
    <dbReference type="NCBI Taxonomy" id="414004"/>
    <lineage>
        <taxon>Archaea</taxon>
        <taxon>Nitrososphaerota</taxon>
        <taxon>Candidatus Cenarchaeales</taxon>
        <taxon>Candidatus Cenarchaeaceae</taxon>
        <taxon>Candidatus Cenarchaeum</taxon>
    </lineage>
</organism>
<dbReference type="Proteomes" id="UP000000758">
    <property type="component" value="Chromosome"/>
</dbReference>
<evidence type="ECO:0000313" key="3">
    <source>
        <dbReference type="Proteomes" id="UP000000758"/>
    </source>
</evidence>
<dbReference type="KEGG" id="csy:CENSYa_1243"/>
<proteinExistence type="predicted"/>
<dbReference type="EnsemblBacteria" id="ABK77866">
    <property type="protein sequence ID" value="ABK77866"/>
    <property type="gene ID" value="CENSYa_1243"/>
</dbReference>
<evidence type="ECO:0000313" key="2">
    <source>
        <dbReference type="EMBL" id="ABK77866.1"/>
    </source>
</evidence>
<accession>A0RWZ9</accession>
<gene>
    <name evidence="2" type="ordered locus">CENSYa_1243</name>
</gene>
<dbReference type="HOGENOM" id="CLU_2190917_0_0_2"/>
<protein>
    <submittedName>
        <fullName evidence="2">Uncharacterized protein</fullName>
    </submittedName>
</protein>
<dbReference type="AlphaFoldDB" id="A0RWZ9"/>
<sequence length="108" mass="11225">MEGIMGHAGPPGGKYPLSNNKGAGGNDPEDKQGAGGGKGPGDGQSPEGTEDDQDLEAGEDDQDPGISETDQGSKDPRWEVWNVTLGGNGTGRSPEWELFRRIGLDTNC</sequence>
<evidence type="ECO:0000256" key="1">
    <source>
        <dbReference type="SAM" id="MobiDB-lite"/>
    </source>
</evidence>
<dbReference type="STRING" id="414004.CENSYa_1243"/>
<feature type="compositionally biased region" description="Acidic residues" evidence="1">
    <location>
        <begin position="48"/>
        <end position="63"/>
    </location>
</feature>
<dbReference type="EMBL" id="DP000238">
    <property type="protein sequence ID" value="ABK77866.1"/>
    <property type="molecule type" value="Genomic_DNA"/>
</dbReference>
<feature type="region of interest" description="Disordered" evidence="1">
    <location>
        <begin position="1"/>
        <end position="93"/>
    </location>
</feature>
<keyword evidence="3" id="KW-1185">Reference proteome</keyword>